<reference evidence="2 3" key="1">
    <citation type="submission" date="2020-11" db="EMBL/GenBank/DDBJ databases">
        <authorList>
            <person name="Lassalle F."/>
        </authorList>
    </citation>
    <scope>NUCLEOTIDE SEQUENCE [LARGE SCALE GENOMIC DNA]</scope>
    <source>
        <strain evidence="2 3">AB21</strain>
    </source>
</reference>
<dbReference type="Pfam" id="PF10006">
    <property type="entry name" value="DUF2249"/>
    <property type="match status" value="1"/>
</dbReference>
<dbReference type="InterPro" id="IPR018720">
    <property type="entry name" value="DUF2249"/>
</dbReference>
<keyword evidence="3" id="KW-1185">Reference proteome</keyword>
<dbReference type="RefSeq" id="WP_142586544.1">
    <property type="nucleotide sequence ID" value="NZ_CABFWE030000001.1"/>
</dbReference>
<accession>A0ABN7JC17</accession>
<dbReference type="EMBL" id="CABFWE030000001">
    <property type="protein sequence ID" value="CAD7023573.1"/>
    <property type="molecule type" value="Genomic_DNA"/>
</dbReference>
<evidence type="ECO:0000259" key="1">
    <source>
        <dbReference type="Pfam" id="PF10006"/>
    </source>
</evidence>
<dbReference type="Proteomes" id="UP000601041">
    <property type="component" value="Unassembled WGS sequence"/>
</dbReference>
<feature type="domain" description="DUF2249" evidence="1">
    <location>
        <begin position="10"/>
        <end position="78"/>
    </location>
</feature>
<sequence length="90" mass="10300">MSNTAEIPLIDVRLIPPPERHPRIFGLLTTLEPGAAMHVASNHDPRPLHYQIESRYPEQFDWNYLEQGPMTWRVEITRAKSSGCDCCCGH</sequence>
<evidence type="ECO:0000313" key="3">
    <source>
        <dbReference type="Proteomes" id="UP000601041"/>
    </source>
</evidence>
<protein>
    <recommendedName>
        <fullName evidence="1">DUF2249 domain-containing protein</fullName>
    </recommendedName>
</protein>
<comment type="caution">
    <text evidence="2">The sequence shown here is derived from an EMBL/GenBank/DDBJ whole genome shotgun (WGS) entry which is preliminary data.</text>
</comment>
<name>A0ABN7JC17_9HYPH</name>
<proteinExistence type="predicted"/>
<organism evidence="2 3">
    <name type="scientific">Pseudorhizobium halotolerans</name>
    <dbReference type="NCBI Taxonomy" id="1233081"/>
    <lineage>
        <taxon>Bacteria</taxon>
        <taxon>Pseudomonadati</taxon>
        <taxon>Pseudomonadota</taxon>
        <taxon>Alphaproteobacteria</taxon>
        <taxon>Hyphomicrobiales</taxon>
        <taxon>Rhizobiaceae</taxon>
        <taxon>Rhizobium/Agrobacterium group</taxon>
        <taxon>Pseudorhizobium</taxon>
    </lineage>
</organism>
<evidence type="ECO:0000313" key="2">
    <source>
        <dbReference type="EMBL" id="CAD7023573.1"/>
    </source>
</evidence>
<gene>
    <name evidence="2" type="ORF">RHAB21_00273</name>
</gene>